<comment type="similarity">
    <text evidence="1 5">Belongs to the bacterial/plant glucose-1-phosphate adenylyltransferase family.</text>
</comment>
<evidence type="ECO:0000259" key="6">
    <source>
        <dbReference type="Pfam" id="PF00483"/>
    </source>
</evidence>
<keyword evidence="5" id="KW-0067">ATP-binding</keyword>
<name>A0A059XWM6_9BACT</name>
<dbReference type="CDD" id="cd02508">
    <property type="entry name" value="ADP_Glucose_PP"/>
    <property type="match status" value="1"/>
</dbReference>
<dbReference type="HOGENOM" id="CLU_029499_14_1_0"/>
<dbReference type="EMBL" id="CP007243">
    <property type="protein sequence ID" value="AIA31253.1"/>
    <property type="molecule type" value="Genomic_DNA"/>
</dbReference>
<evidence type="ECO:0000256" key="3">
    <source>
        <dbReference type="ARBA" id="ARBA00022695"/>
    </source>
</evidence>
<comment type="subunit">
    <text evidence="5">Homotetramer.</text>
</comment>
<keyword evidence="5" id="KW-0321">Glycogen metabolism</keyword>
<feature type="site" description="Could play a key role in the communication between the regulatory and the substrate sites" evidence="5">
    <location>
        <position position="61"/>
    </location>
</feature>
<keyword evidence="3 5" id="KW-0548">Nucleotidyltransferase</keyword>
<keyword evidence="5" id="KW-0547">Nucleotide-binding</keyword>
<reference evidence="9" key="1">
    <citation type="submission" date="2014-02" db="EMBL/GenBank/DDBJ databases">
        <title>Complete genome sequence and comparative genomic analysis of the nitrogen-fixing bacterium Leptospirillum ferriphilum YSK.</title>
        <authorList>
            <person name="Guo X."/>
            <person name="Yin H."/>
            <person name="Liang Y."/>
            <person name="Hu Q."/>
            <person name="Ma L."/>
            <person name="Xiao Y."/>
            <person name="Zhang X."/>
            <person name="Qiu G."/>
            <person name="Liu X."/>
        </authorList>
    </citation>
    <scope>NUCLEOTIDE SEQUENCE [LARGE SCALE GENOMIC DNA]</scope>
    <source>
        <strain evidence="9">YSK</strain>
    </source>
</reference>
<dbReference type="AlphaFoldDB" id="A0A059XWM6"/>
<feature type="binding site" evidence="5">
    <location>
        <position position="164"/>
    </location>
    <ligand>
        <name>alpha-D-glucose 1-phosphate</name>
        <dbReference type="ChEBI" id="CHEBI:58601"/>
    </ligand>
</feature>
<dbReference type="Pfam" id="PF00483">
    <property type="entry name" value="NTP_transferase"/>
    <property type="match status" value="1"/>
</dbReference>
<sequence length="419" mass="46875">MGKEPNVLAIILAGGEGKRLYPLTLDRVKSAVPFGGAYRIIDFVLSNFVNSGYSRIKVLTQYKSHSLNTHLSRGWRLSSLLDQYVDPVPAQMRRGPHWFQGTGDAVYQNLNLILDENPDLVCVFSGDHIFKMDIQQMVDEHLSTGLPVSVSAIPVPLEEAPSFGVIRIDEEWRALSFQEKPRNPEPMPEDPLRCLASMGNYLFDARFLVELLSRDAENPDSSHDFGKDILPALALEKKIHVYDFSKNTFPGMQETEKGYWRDIGQIDAYWQANMDLVAVSPVFNLYNPDWVIRTYRPQVPPAKFVFADEANRRVGIATDSIVSGGCIISGGHIDRTILSTGVRINSFSKVSESILFHDVDVGRYARVRRAIVEKGVRIPPETVIGFDPEEDAKRFHVSPGGVVVVTRDDFSSPVKETPG</sequence>
<dbReference type="InterPro" id="IPR029044">
    <property type="entry name" value="Nucleotide-diphossugar_trans"/>
</dbReference>
<dbReference type="PANTHER" id="PTHR43523">
    <property type="entry name" value="GLUCOSE-1-PHOSPHATE ADENYLYLTRANSFERASE-RELATED"/>
    <property type="match status" value="1"/>
</dbReference>
<dbReference type="Proteomes" id="UP000027059">
    <property type="component" value="Chromosome"/>
</dbReference>
<dbReference type="CDD" id="cd04651">
    <property type="entry name" value="LbH_G1P_AT_C"/>
    <property type="match status" value="1"/>
</dbReference>
<dbReference type="GO" id="GO:0005978">
    <property type="term" value="P:glycogen biosynthetic process"/>
    <property type="evidence" value="ECO:0007669"/>
    <property type="project" value="UniProtKB-UniRule"/>
</dbReference>
<dbReference type="SUPFAM" id="SSF51161">
    <property type="entry name" value="Trimeric LpxA-like enzymes"/>
    <property type="match status" value="1"/>
</dbReference>
<dbReference type="NCBIfam" id="NF001947">
    <property type="entry name" value="PRK00725.1"/>
    <property type="match status" value="1"/>
</dbReference>
<organism evidence="8 9">
    <name type="scientific">Leptospirillum ferriphilum YSK</name>
    <dbReference type="NCBI Taxonomy" id="1441628"/>
    <lineage>
        <taxon>Bacteria</taxon>
        <taxon>Pseudomonadati</taxon>
        <taxon>Nitrospirota</taxon>
        <taxon>Nitrospiria</taxon>
        <taxon>Nitrospirales</taxon>
        <taxon>Nitrospiraceae</taxon>
        <taxon>Leptospirillum</taxon>
    </lineage>
</organism>
<evidence type="ECO:0000256" key="1">
    <source>
        <dbReference type="ARBA" id="ARBA00010443"/>
    </source>
</evidence>
<protein>
    <recommendedName>
        <fullName evidence="5">Glucose-1-phosphate adenylyltransferase</fullName>
        <ecNumber evidence="5">2.7.7.27</ecNumber>
    </recommendedName>
    <alternativeName>
        <fullName evidence="5">ADP-glucose pyrophosphorylase</fullName>
        <shortName evidence="5">ADPGlc PPase</shortName>
    </alternativeName>
    <alternativeName>
        <fullName evidence="5">ADP-glucose synthase</fullName>
    </alternativeName>
</protein>
<dbReference type="HAMAP" id="MF_00624">
    <property type="entry name" value="GlgC"/>
    <property type="match status" value="1"/>
</dbReference>
<evidence type="ECO:0000256" key="2">
    <source>
        <dbReference type="ARBA" id="ARBA00022679"/>
    </source>
</evidence>
<dbReference type="NCBIfam" id="TIGR02091">
    <property type="entry name" value="glgC"/>
    <property type="match status" value="1"/>
</dbReference>
<dbReference type="InterPro" id="IPR011004">
    <property type="entry name" value="Trimer_LpxA-like_sf"/>
</dbReference>
<keyword evidence="4 5" id="KW-0320">Glycogen biosynthesis</keyword>
<accession>A0A059XWM6</accession>
<feature type="binding site" evidence="5">
    <location>
        <begin position="179"/>
        <end position="180"/>
    </location>
    <ligand>
        <name>alpha-D-glucose 1-phosphate</name>
        <dbReference type="ChEBI" id="CHEBI:58601"/>
    </ligand>
</feature>
<dbReference type="InterPro" id="IPR005835">
    <property type="entry name" value="NTP_transferase_dom"/>
</dbReference>
<comment type="pathway">
    <text evidence="5">Glycan biosynthesis; glycogen biosynthesis.</text>
</comment>
<dbReference type="Gene3D" id="3.90.550.10">
    <property type="entry name" value="Spore Coat Polysaccharide Biosynthesis Protein SpsA, Chain A"/>
    <property type="match status" value="1"/>
</dbReference>
<dbReference type="InterPro" id="IPR023049">
    <property type="entry name" value="GlgC_bac"/>
</dbReference>
<dbReference type="GO" id="GO:0008878">
    <property type="term" value="F:glucose-1-phosphate adenylyltransferase activity"/>
    <property type="evidence" value="ECO:0007669"/>
    <property type="project" value="UniProtKB-UniRule"/>
</dbReference>
<comment type="catalytic activity">
    <reaction evidence="5">
        <text>alpha-D-glucose 1-phosphate + ATP + H(+) = ADP-alpha-D-glucose + diphosphate</text>
        <dbReference type="Rhea" id="RHEA:12120"/>
        <dbReference type="ChEBI" id="CHEBI:15378"/>
        <dbReference type="ChEBI" id="CHEBI:30616"/>
        <dbReference type="ChEBI" id="CHEBI:33019"/>
        <dbReference type="ChEBI" id="CHEBI:57498"/>
        <dbReference type="ChEBI" id="CHEBI:58601"/>
        <dbReference type="EC" id="2.7.7.27"/>
    </reaction>
</comment>
<comment type="caution">
    <text evidence="5">Lacks conserved residue(s) required for the propagation of feature annotation.</text>
</comment>
<evidence type="ECO:0000256" key="4">
    <source>
        <dbReference type="ARBA" id="ARBA00023056"/>
    </source>
</evidence>
<dbReference type="OrthoDB" id="9801810at2"/>
<dbReference type="SUPFAM" id="SSF53448">
    <property type="entry name" value="Nucleotide-diphospho-sugar transferases"/>
    <property type="match status" value="1"/>
</dbReference>
<evidence type="ECO:0000313" key="8">
    <source>
        <dbReference type="EMBL" id="AIA31253.1"/>
    </source>
</evidence>
<proteinExistence type="inferred from homology"/>
<evidence type="ECO:0000313" key="9">
    <source>
        <dbReference type="Proteomes" id="UP000027059"/>
    </source>
</evidence>
<gene>
    <name evidence="5 8" type="primary">glgC</name>
    <name evidence="8" type="ORF">Y981_12445</name>
</gene>
<dbReference type="UniPathway" id="UPA00164"/>
<dbReference type="KEGG" id="lfp:Y981_12445"/>
<dbReference type="Gene3D" id="2.160.10.10">
    <property type="entry name" value="Hexapeptide repeat proteins"/>
    <property type="match status" value="1"/>
</dbReference>
<keyword evidence="2 5" id="KW-0808">Transferase</keyword>
<feature type="domain" description="Nucleotidyl transferase" evidence="6">
    <location>
        <begin position="9"/>
        <end position="276"/>
    </location>
</feature>
<dbReference type="Pfam" id="PF24894">
    <property type="entry name" value="Hexapep_GlmU"/>
    <property type="match status" value="1"/>
</dbReference>
<dbReference type="InterPro" id="IPR011831">
    <property type="entry name" value="ADP-Glc_PPase"/>
</dbReference>
<evidence type="ECO:0000256" key="5">
    <source>
        <dbReference type="HAMAP-Rule" id="MF_00624"/>
    </source>
</evidence>
<comment type="function">
    <text evidence="5">Involved in the biosynthesis of ADP-glucose, a building block required for the elongation reactions to produce glycogen. Catalyzes the reaction between ATP and alpha-D-glucose 1-phosphate (G1P) to produce pyrophosphate and ADP-Glc.</text>
</comment>
<keyword evidence="5" id="KW-0119">Carbohydrate metabolism</keyword>
<dbReference type="GO" id="GO:0005524">
    <property type="term" value="F:ATP binding"/>
    <property type="evidence" value="ECO:0007669"/>
    <property type="project" value="UniProtKB-KW"/>
</dbReference>
<feature type="domain" description="Glucose-1-phosphate adenylyltransferase/Bifunctional protein GlmU-like C-terminal hexapeptide" evidence="7">
    <location>
        <begin position="300"/>
        <end position="405"/>
    </location>
</feature>
<dbReference type="EC" id="2.7.7.27" evidence="5"/>
<dbReference type="InterPro" id="IPR056818">
    <property type="entry name" value="GlmU/GlgC-like_hexapep"/>
</dbReference>
<reference evidence="8 9" key="2">
    <citation type="journal article" date="2015" name="Biomed. Res. Int.">
        <title>Effects of Arsenite Resistance on the Growth and Functional Gene Expression of Leptospirillum ferriphilum and Acidithiobacillus thiooxidans in Pure Culture and Coculture.</title>
        <authorList>
            <person name="Jiang H."/>
            <person name="Liang Y."/>
            <person name="Yin H."/>
            <person name="Xiao Y."/>
            <person name="Guo X."/>
            <person name="Xu Y."/>
            <person name="Hu Q."/>
            <person name="Liu H."/>
            <person name="Liu X."/>
        </authorList>
    </citation>
    <scope>NUCLEOTIDE SEQUENCE [LARGE SCALE GENOMIC DNA]</scope>
    <source>
        <strain evidence="8 9">YSK</strain>
    </source>
</reference>
<feature type="site" description="Could play a key role in the communication between the regulatory and the substrate sites" evidence="5">
    <location>
        <position position="98"/>
    </location>
</feature>
<dbReference type="NCBIfam" id="NF002023">
    <property type="entry name" value="PRK00844.1"/>
    <property type="match status" value="1"/>
</dbReference>
<dbReference type="PANTHER" id="PTHR43523:SF2">
    <property type="entry name" value="GLUCOSE-1-PHOSPHATE ADENYLYLTRANSFERASE"/>
    <property type="match status" value="1"/>
</dbReference>
<keyword evidence="9" id="KW-1185">Reference proteome</keyword>
<dbReference type="RefSeq" id="WP_014962087.1">
    <property type="nucleotide sequence ID" value="NZ_CP007243.1"/>
</dbReference>
<evidence type="ECO:0000259" key="7">
    <source>
        <dbReference type="Pfam" id="PF24894"/>
    </source>
</evidence>
<feature type="binding site" evidence="5">
    <location>
        <position position="197"/>
    </location>
    <ligand>
        <name>alpha-D-glucose 1-phosphate</name>
        <dbReference type="ChEBI" id="CHEBI:58601"/>
    </ligand>
</feature>